<dbReference type="KEGG" id="lmat:92511708"/>
<dbReference type="PANTHER" id="PTHR47417">
    <property type="entry name" value="SMR DOMAIN-CONTAINING PROTEIN YPL199C"/>
    <property type="match status" value="1"/>
</dbReference>
<dbReference type="PROSITE" id="PS50828">
    <property type="entry name" value="SMR"/>
    <property type="match status" value="1"/>
</dbReference>
<dbReference type="Gene3D" id="3.30.1370.10">
    <property type="entry name" value="K Homology domain, type 1"/>
    <property type="match status" value="1"/>
</dbReference>
<evidence type="ECO:0000256" key="2">
    <source>
        <dbReference type="SAM" id="MobiDB-lite"/>
    </source>
</evidence>
<protein>
    <recommendedName>
        <fullName evidence="3">Smr domain-containing protein</fullName>
    </recommendedName>
</protein>
<dbReference type="InterPro" id="IPR053020">
    <property type="entry name" value="Smr_domain_protein"/>
</dbReference>
<evidence type="ECO:0000313" key="4">
    <source>
        <dbReference type="EMBL" id="KAG5471501.1"/>
    </source>
</evidence>
<accession>A0A836KEZ0</accession>
<dbReference type="RefSeq" id="XP_067176475.1">
    <property type="nucleotide sequence ID" value="XM_067319196.1"/>
</dbReference>
<dbReference type="SUPFAM" id="SSF160443">
    <property type="entry name" value="SMR domain-like"/>
    <property type="match status" value="1"/>
</dbReference>
<proteinExistence type="predicted"/>
<dbReference type="PANTHER" id="PTHR47417:SF1">
    <property type="entry name" value="SMR DOMAIN-CONTAINING PROTEIN YPL199C"/>
    <property type="match status" value="1"/>
</dbReference>
<feature type="region of interest" description="Disordered" evidence="2">
    <location>
        <begin position="236"/>
        <end position="255"/>
    </location>
</feature>
<dbReference type="InterPro" id="IPR013899">
    <property type="entry name" value="DUF1771"/>
</dbReference>
<dbReference type="GO" id="GO:0003723">
    <property type="term" value="F:RNA binding"/>
    <property type="evidence" value="ECO:0007669"/>
    <property type="project" value="UniProtKB-UniRule"/>
</dbReference>
<organism evidence="4 5">
    <name type="scientific">Leishmania martiniquensis</name>
    <dbReference type="NCBI Taxonomy" id="1580590"/>
    <lineage>
        <taxon>Eukaryota</taxon>
        <taxon>Discoba</taxon>
        <taxon>Euglenozoa</taxon>
        <taxon>Kinetoplastea</taxon>
        <taxon>Metakinetoplastina</taxon>
        <taxon>Trypanosomatida</taxon>
        <taxon>Trypanosomatidae</taxon>
        <taxon>Leishmaniinae</taxon>
        <taxon>Leishmania</taxon>
    </lineage>
</organism>
<dbReference type="InterPro" id="IPR036612">
    <property type="entry name" value="KH_dom_type_1_sf"/>
</dbReference>
<dbReference type="EMBL" id="JAFEUZ010000031">
    <property type="protein sequence ID" value="KAG5471501.1"/>
    <property type="molecule type" value="Genomic_DNA"/>
</dbReference>
<feature type="domain" description="Smr" evidence="3">
    <location>
        <begin position="151"/>
        <end position="228"/>
    </location>
</feature>
<evidence type="ECO:0000313" key="5">
    <source>
        <dbReference type="Proteomes" id="UP000673552"/>
    </source>
</evidence>
<evidence type="ECO:0000259" key="3">
    <source>
        <dbReference type="PROSITE" id="PS50828"/>
    </source>
</evidence>
<name>A0A836KEZ0_9TRYP</name>
<dbReference type="AlphaFoldDB" id="A0A836KEZ0"/>
<keyword evidence="1" id="KW-0694">RNA-binding</keyword>
<dbReference type="OrthoDB" id="3231855at2759"/>
<reference evidence="5" key="2">
    <citation type="journal article" date="2021" name="Sci. Data">
        <title>Chromosome-scale genome sequencing, assembly and annotation of six genomes from subfamily Leishmaniinae.</title>
        <authorList>
            <person name="Almutairi H."/>
            <person name="Urbaniak M.D."/>
            <person name="Bates M.D."/>
            <person name="Jariyapan N."/>
            <person name="Kwakye-Nuako G."/>
            <person name="Thomaz Soccol V."/>
            <person name="Al-Salem W.S."/>
            <person name="Dillon R.J."/>
            <person name="Bates P.A."/>
            <person name="Gatherer D."/>
        </authorList>
    </citation>
    <scope>NUCLEOTIDE SEQUENCE [LARGE SCALE GENOMIC DNA]</scope>
</reference>
<dbReference type="PROSITE" id="PS50084">
    <property type="entry name" value="KH_TYPE_1"/>
    <property type="match status" value="1"/>
</dbReference>
<gene>
    <name evidence="4" type="ORF">LSCM1_01594</name>
</gene>
<dbReference type="SUPFAM" id="SSF54791">
    <property type="entry name" value="Eukaryotic type KH-domain (KH-domain type I)"/>
    <property type="match status" value="1"/>
</dbReference>
<comment type="caution">
    <text evidence="4">The sequence shown here is derived from an EMBL/GenBank/DDBJ whole genome shotgun (WGS) entry which is preliminary data.</text>
</comment>
<dbReference type="Pfam" id="PF00013">
    <property type="entry name" value="KH_1"/>
    <property type="match status" value="1"/>
</dbReference>
<dbReference type="InterPro" id="IPR004088">
    <property type="entry name" value="KH_dom_type_1"/>
</dbReference>
<dbReference type="SMART" id="SM00463">
    <property type="entry name" value="SMR"/>
    <property type="match status" value="1"/>
</dbReference>
<dbReference type="SMART" id="SM01162">
    <property type="entry name" value="DUF1771"/>
    <property type="match status" value="1"/>
</dbReference>
<reference evidence="5" key="1">
    <citation type="journal article" date="2021" name="Microbiol. Resour. Announc.">
        <title>LGAAP: Leishmaniinae Genome Assembly and Annotation Pipeline.</title>
        <authorList>
            <person name="Almutairi H."/>
            <person name="Urbaniak M.D."/>
            <person name="Bates M.D."/>
            <person name="Jariyapan N."/>
            <person name="Kwakye-Nuako G."/>
            <person name="Thomaz-Soccol V."/>
            <person name="Al-Salem W.S."/>
            <person name="Dillon R.J."/>
            <person name="Bates P.A."/>
            <person name="Gatherer D."/>
        </authorList>
    </citation>
    <scope>NUCLEOTIDE SEQUENCE [LARGE SCALE GENOMIC DNA]</scope>
</reference>
<dbReference type="Proteomes" id="UP000673552">
    <property type="component" value="Unassembled WGS sequence"/>
</dbReference>
<dbReference type="Pfam" id="PF08590">
    <property type="entry name" value="DUF1771"/>
    <property type="match status" value="1"/>
</dbReference>
<evidence type="ECO:0000256" key="1">
    <source>
        <dbReference type="PROSITE-ProRule" id="PRU00117"/>
    </source>
</evidence>
<dbReference type="InterPro" id="IPR002625">
    <property type="entry name" value="Smr_dom"/>
</dbReference>
<dbReference type="Gene3D" id="3.30.1370.110">
    <property type="match status" value="1"/>
</dbReference>
<dbReference type="InterPro" id="IPR036063">
    <property type="entry name" value="Smr_dom_sf"/>
</dbReference>
<dbReference type="GeneID" id="92511708"/>
<sequence length="265" mass="28439">MPEVCISITEVQVGHVLGKGASTLKAIQCRTGATLEILKEGPQVKISADEEAKVAAASAEVRAIVANQENPDYEGPEGARLRRKANDLGKKRSSLFDEATKKREAGDHAGANKLVVLAKQAGEDMEDCHRKAAQAIARHNNEDKGKGETYFDMHGLRLEEAMEMLKTRIARLEEKPEGVVTEFEVIPGAGHHSVGGAQKLKGATKEYVTAKGYAYEEINAGTFLVKVPGLGEGVLSKPEEGDKAPSKSQKAAARRSTLKSCCVCM</sequence>
<keyword evidence="5" id="KW-1185">Reference proteome</keyword>